<reference evidence="10" key="7">
    <citation type="journal article" date="2015" name="Nucleic Acids Res.">
        <title>P2CS: updates of the prokaryotic two-component systems database.</title>
        <authorList>
            <person name="Ortet P."/>
            <person name="Whitworth D.E."/>
            <person name="Santaella C."/>
            <person name="Achouak W."/>
            <person name="Barakat M."/>
        </authorList>
    </citation>
    <scope>NUCLEOTIDE SEQUENCE</scope>
</reference>
<dbReference type="CDD" id="cd00082">
    <property type="entry name" value="HisKA"/>
    <property type="match status" value="1"/>
</dbReference>
<dbReference type="OrthoDB" id="9808408at2"/>
<dbReference type="SUPFAM" id="SSF55785">
    <property type="entry name" value="PYP-like sensor domain (PAS domain)"/>
    <property type="match status" value="1"/>
</dbReference>
<reference evidence="10" key="2">
    <citation type="journal article" date="1997" name="Curr. Biol.">
        <title>PAS: a multifunctional domain family comes to light.</title>
        <authorList>
            <person name="Ponting C.P."/>
            <person name="Aravind L."/>
        </authorList>
    </citation>
    <scope>NUCLEOTIDE SEQUENCE</scope>
</reference>
<dbReference type="Gene3D" id="1.10.287.130">
    <property type="match status" value="1"/>
</dbReference>
<dbReference type="Proteomes" id="UP000675920">
    <property type="component" value="Unplaced"/>
</dbReference>
<dbReference type="PROSITE" id="PS50112">
    <property type="entry name" value="PAS"/>
    <property type="match status" value="1"/>
</dbReference>
<dbReference type="InterPro" id="IPR004358">
    <property type="entry name" value="Sig_transdc_His_kin-like_C"/>
</dbReference>
<dbReference type="GO" id="GO:0000155">
    <property type="term" value="F:phosphorelay sensor kinase activity"/>
    <property type="evidence" value="ECO:0007669"/>
    <property type="project" value="InterPro"/>
</dbReference>
<evidence type="ECO:0000256" key="1">
    <source>
        <dbReference type="ARBA" id="ARBA00000085"/>
    </source>
</evidence>
<dbReference type="InterPro" id="IPR050736">
    <property type="entry name" value="Sensor_HK_Regulatory"/>
</dbReference>
<organism evidence="9 10">
    <name type="scientific">Derxia gummosa DSM 723</name>
    <dbReference type="NCBI Taxonomy" id="1121388"/>
    <lineage>
        <taxon>Bacteria</taxon>
        <taxon>Pseudomonadati</taxon>
        <taxon>Pseudomonadota</taxon>
        <taxon>Betaproteobacteria</taxon>
        <taxon>Burkholderiales</taxon>
        <taxon>Alcaligenaceae</taxon>
        <taxon>Derxia</taxon>
    </lineage>
</organism>
<dbReference type="Gene3D" id="3.30.450.20">
    <property type="entry name" value="PAS domain"/>
    <property type="match status" value="1"/>
</dbReference>
<evidence type="ECO:0000256" key="6">
    <source>
        <dbReference type="ARBA" id="ARBA00023012"/>
    </source>
</evidence>
<dbReference type="PANTHER" id="PTHR43711:SF26">
    <property type="entry name" value="SENSOR HISTIDINE KINASE RCSC"/>
    <property type="match status" value="1"/>
</dbReference>
<dbReference type="InterPro" id="IPR036097">
    <property type="entry name" value="HisK_dim/P_sf"/>
</dbReference>
<evidence type="ECO:0000256" key="4">
    <source>
        <dbReference type="ARBA" id="ARBA00022679"/>
    </source>
</evidence>
<dbReference type="SMART" id="SM00091">
    <property type="entry name" value="PAS"/>
    <property type="match status" value="1"/>
</dbReference>
<reference evidence="10" key="6">
    <citation type="journal article" date="2004" name="Eur. J. Biochem.">
        <title>The PAS fold. A redefinition of the PAS domain based upon structural prediction.</title>
        <authorList>
            <person name="Hefti M.H."/>
            <person name="Francoijs K.J."/>
            <person name="de Vries S.C."/>
            <person name="Dixon R."/>
            <person name="Vervoort J."/>
        </authorList>
    </citation>
    <scope>NUCLEOTIDE SEQUENCE</scope>
</reference>
<dbReference type="SUPFAM" id="SSF47384">
    <property type="entry name" value="Homodimeric domain of signal transducing histidine kinase"/>
    <property type="match status" value="1"/>
</dbReference>
<reference evidence="10" key="3">
    <citation type="journal article" date="1999" name="Curr. Biol.">
        <title>Signal transduction: Gyrating protein kinases.</title>
        <authorList>
            <person name="Stock J."/>
        </authorList>
    </citation>
    <scope>NUCLEOTIDE SEQUENCE</scope>
</reference>
<evidence type="ECO:0000256" key="2">
    <source>
        <dbReference type="ARBA" id="ARBA00012438"/>
    </source>
</evidence>
<reference evidence="10" key="5">
    <citation type="journal article" date="2000" name="Trends Biochem. Sci.">
        <title>GHKL, an emergent ATPase/kinase superfamily.</title>
        <authorList>
            <person name="Dutta R."/>
            <person name="Inouye M."/>
        </authorList>
    </citation>
    <scope>NUCLEOTIDE SEQUENCE</scope>
</reference>
<reference evidence="10" key="1">
    <citation type="journal article" date="1994" name="Trends Genet.">
        <title>Protein histidine kinases and signal transduction in prokaryotes and eukaryotes.</title>
        <authorList>
            <person name="Alex L.A."/>
            <person name="Simon M.I."/>
        </authorList>
    </citation>
    <scope>NUCLEOTIDE SEQUENCE</scope>
</reference>
<keyword evidence="5 10" id="KW-0418">Kinase</keyword>
<dbReference type="InterPro" id="IPR005467">
    <property type="entry name" value="His_kinase_dom"/>
</dbReference>
<dbReference type="SMART" id="SM00387">
    <property type="entry name" value="HATPase_c"/>
    <property type="match status" value="1"/>
</dbReference>
<evidence type="ECO:0000259" key="7">
    <source>
        <dbReference type="PROSITE" id="PS50109"/>
    </source>
</evidence>
<keyword evidence="4" id="KW-0808">Transferase</keyword>
<dbReference type="PRINTS" id="PR00344">
    <property type="entry name" value="BCTRLSENSOR"/>
</dbReference>
<protein>
    <recommendedName>
        <fullName evidence="2">histidine kinase</fullName>
        <ecNumber evidence="2">2.7.13.3</ecNumber>
    </recommendedName>
</protein>
<sequence length="386" mass="40858">MTAFADGRFASELLRAVVGCASDAILVIDEAQHILVFNHAAERMFGCAAAEAIGQPLGRFLPARLREAHRGHVEDFTREGAGTRAMRPARELVACRADGSEFPIEGSISLADVGGRRLMTAIVRDISERRALEAARLASSAAVAANEARSRFLSRMSHELRTPLNAIIGFASLLRMEDTPALAEHQIEYAKAIEMAGQHLNEMIGEMLDLARSDLGAFDVTLAPVAIGPVIDDALALVARLARDHGVDCHAETGIHGATRVRADRTRLLQVLANLLTNAIKYNRPGGRVRVTVAGAGDPPRLDLVIADTGIGIPAGRMGELFEPFNRLGRERSGIDGAGIGLALSRKLVEMMGGALTVESEEGAGTTVTVGLDPCPADPVADGCLG</sequence>
<dbReference type="AlphaFoldDB" id="A0A8B6X903"/>
<evidence type="ECO:0000313" key="9">
    <source>
        <dbReference type="Proteomes" id="UP000675920"/>
    </source>
</evidence>
<dbReference type="InterPro" id="IPR036890">
    <property type="entry name" value="HATPase_C_sf"/>
</dbReference>
<dbReference type="RefSeq" id="WP_051378089.1">
    <property type="nucleotide sequence ID" value="NZ_AXWS01000007.1"/>
</dbReference>
<keyword evidence="9" id="KW-1185">Reference proteome</keyword>
<dbReference type="Pfam" id="PF02518">
    <property type="entry name" value="HATPase_c"/>
    <property type="match status" value="1"/>
</dbReference>
<dbReference type="SUPFAM" id="SSF55874">
    <property type="entry name" value="ATPase domain of HSP90 chaperone/DNA topoisomerase II/histidine kinase"/>
    <property type="match status" value="1"/>
</dbReference>
<evidence type="ECO:0000313" key="10">
    <source>
        <dbReference type="RefSeq" id="WP_051378089.1"/>
    </source>
</evidence>
<dbReference type="SMART" id="SM00388">
    <property type="entry name" value="HisKA"/>
    <property type="match status" value="1"/>
</dbReference>
<keyword evidence="6" id="KW-0902">Two-component regulatory system</keyword>
<dbReference type="Gene3D" id="3.30.565.10">
    <property type="entry name" value="Histidine kinase-like ATPase, C-terminal domain"/>
    <property type="match status" value="1"/>
</dbReference>
<dbReference type="NCBIfam" id="TIGR00229">
    <property type="entry name" value="sensory_box"/>
    <property type="match status" value="1"/>
</dbReference>
<dbReference type="InterPro" id="IPR000014">
    <property type="entry name" value="PAS"/>
</dbReference>
<evidence type="ECO:0000256" key="3">
    <source>
        <dbReference type="ARBA" id="ARBA00022553"/>
    </source>
</evidence>
<accession>A0A8B6X903</accession>
<comment type="catalytic activity">
    <reaction evidence="1">
        <text>ATP + protein L-histidine = ADP + protein N-phospho-L-histidine.</text>
        <dbReference type="EC" id="2.7.13.3"/>
    </reaction>
</comment>
<feature type="domain" description="PAS" evidence="8">
    <location>
        <begin position="10"/>
        <end position="55"/>
    </location>
</feature>
<name>A0A8B6X903_9BURK</name>
<dbReference type="Pfam" id="PF13426">
    <property type="entry name" value="PAS_9"/>
    <property type="match status" value="1"/>
</dbReference>
<reference evidence="10" key="9">
    <citation type="submission" date="2025-08" db="UniProtKB">
        <authorList>
            <consortium name="RefSeq"/>
        </authorList>
    </citation>
    <scope>IDENTIFICATION</scope>
</reference>
<dbReference type="CDD" id="cd00130">
    <property type="entry name" value="PAS"/>
    <property type="match status" value="1"/>
</dbReference>
<dbReference type="PROSITE" id="PS50109">
    <property type="entry name" value="HIS_KIN"/>
    <property type="match status" value="1"/>
</dbReference>
<keyword evidence="3" id="KW-0597">Phosphoprotein</keyword>
<dbReference type="InterPro" id="IPR003661">
    <property type="entry name" value="HisK_dim/P_dom"/>
</dbReference>
<evidence type="ECO:0000259" key="8">
    <source>
        <dbReference type="PROSITE" id="PS50112"/>
    </source>
</evidence>
<dbReference type="Pfam" id="PF00512">
    <property type="entry name" value="HisKA"/>
    <property type="match status" value="1"/>
</dbReference>
<evidence type="ECO:0000256" key="5">
    <source>
        <dbReference type="ARBA" id="ARBA00022777"/>
    </source>
</evidence>
<reference evidence="10" key="8">
    <citation type="journal article" date="2021" name="Curr. Opin. Microbiol.">
        <title>PAS domains in bacterial signal transduction.</title>
        <authorList>
            <person name="Stuffle E.C."/>
            <person name="Johnson M.S."/>
            <person name="Watts K.J."/>
        </authorList>
    </citation>
    <scope>NUCLEOTIDE SEQUENCE</scope>
</reference>
<dbReference type="InterPro" id="IPR035965">
    <property type="entry name" value="PAS-like_dom_sf"/>
</dbReference>
<dbReference type="PANTHER" id="PTHR43711">
    <property type="entry name" value="TWO-COMPONENT HISTIDINE KINASE"/>
    <property type="match status" value="1"/>
</dbReference>
<dbReference type="EC" id="2.7.13.3" evidence="2"/>
<feature type="domain" description="Histidine kinase" evidence="7">
    <location>
        <begin position="155"/>
        <end position="376"/>
    </location>
</feature>
<reference evidence="10" key="4">
    <citation type="journal article" date="2000" name="Annu. Rev. Biochem.">
        <title>Two-component signal transduction.</title>
        <authorList>
            <person name="Stock A.M."/>
            <person name="Robinson V.L."/>
            <person name="Goudreau P.N."/>
        </authorList>
    </citation>
    <scope>NUCLEOTIDE SEQUENCE</scope>
</reference>
<dbReference type="InterPro" id="IPR003594">
    <property type="entry name" value="HATPase_dom"/>
</dbReference>
<proteinExistence type="predicted"/>